<dbReference type="InterPro" id="IPR011042">
    <property type="entry name" value="6-blade_b-propeller_TolB-like"/>
</dbReference>
<dbReference type="InterPro" id="IPR050952">
    <property type="entry name" value="TRIM-NHL_E3_ligases"/>
</dbReference>
<dbReference type="PANTHER" id="PTHR24104:SF25">
    <property type="entry name" value="PROTEIN LIN-41"/>
    <property type="match status" value="1"/>
</dbReference>
<accession>A0A814U6G5</accession>
<evidence type="ECO:0000256" key="2">
    <source>
        <dbReference type="PROSITE-ProRule" id="PRU00504"/>
    </source>
</evidence>
<dbReference type="InterPro" id="IPR002859">
    <property type="entry name" value="PKD/REJ-like"/>
</dbReference>
<dbReference type="Proteomes" id="UP000663828">
    <property type="component" value="Unassembled WGS sequence"/>
</dbReference>
<comment type="caution">
    <text evidence="4">The sequence shown here is derived from an EMBL/GenBank/DDBJ whole genome shotgun (WGS) entry which is preliminary data.</text>
</comment>
<feature type="repeat" description="NHL" evidence="2">
    <location>
        <begin position="204"/>
        <end position="240"/>
    </location>
</feature>
<evidence type="ECO:0000256" key="1">
    <source>
        <dbReference type="ARBA" id="ARBA00022737"/>
    </source>
</evidence>
<dbReference type="Pfam" id="PF02010">
    <property type="entry name" value="REJ"/>
    <property type="match status" value="1"/>
</dbReference>
<keyword evidence="6" id="KW-1185">Reference proteome</keyword>
<feature type="repeat" description="NHL" evidence="2">
    <location>
        <begin position="491"/>
        <end position="534"/>
    </location>
</feature>
<sequence length="1433" mass="163790">MNTSTTASIRASDLGHFRDPTDVFIFNSSLYVLDRGNRRIEKMSLNGSNSTIKRNLTGLNVPLYFYIDNHGDIHVSDRGTHSVFVFRSSSSESLRVAGNGARGSANDQLARPYGIFVTDVGTIYIADRENHRVMKWTSGASVGIRVAGDGTAGNSLTQVNSPTDVIVDENELLYISELGNSRITRWTPGSISGVCIVACSATAGNKPTQLHEPHSLAFDSFGSLYVSDWKNNRVQQFQILNYPVSFNQPKFLSNTTWSECGVTFVDNKTLTSKVRGVFVDLNDTLYVADHMKSRILIWSNQSVDQARQLNASLYEFTPLFVTLNGDIYFENGEKTGEIRKFTSSSTESKLITRLSAHCFGLFVDIRNTLYCSRHENHLVVKVLLTSDNHTEIHIAGTGKAGSGSYELDQPMGIFIDLNYHLYVADGRNNRVQLFRRGDLNGDTVAGSNIPEGLTLQYPTGVTGDGNGFLYIADSLQHCIVRVGNGEFEYIAGCSMRRGSSSNQLYHPHTVYFDNVGNLYVADEWNFRVQIFRLEMSTCGCYPPIIKIIPSGTVLRVRRNQYFYISSEIELRCNLSESFSAQWSILNCASPCFDETIDMYKNNLYIPSQTLPYGIYQFELIVKMTNFHEIKSSVFVDVKIIASSIIAHLVSYDTLIIKHHYEENLVLNPGNYSYDQNLIHFNQHDWHYEYYCRIYSTNSQQFSTFEDSNQTCLLGEWTYNNVNRTAITIFSKAFQLNQTYQFMVQMTHRKNSSLQSFGYLIVQVGNLQSPIITIKCLIITMCSSKGEFRYVNRHRQISLSSFCTNNCSQTVKISWNIYQGMLASPNATVQWNSVISLPTSSFFGLDTKDLLIMSDILTGQYWRFEVLYQFESETIRSTFDVELNDGPRNGFCLIDPPNGTILTLFTINCSNWFDADGIKDFLIYGLIVNLQKRILLTTSSNPIILLRLPVNVHLIVQIRDTLDCTTEYDLPSITIYSNSAMIDTLLMQEHSNDDRYMIPMILSMTNNFDLNTLNRYATIREQIMMIINKLPLTTLNEIKFQSSMLSILTETTNQLTRRTSIIALNKCSQLSSFHKANVNKFSYEDTRFISTNILECITNIHTSINGPLQQRMQVLQADLREVNDITLTEEHNLHHRNFEHQKQIANEMTHQINEILSLITSVLDIHLHLTQNFTINTSTISFLLAKISSSSVPDNYQIDYPSNSTMLIRMMVQPLASYGNSVQSYTNSSRLLSLSILDESQNDIRINRMEFFIPRDPNKLIPPMFFQNVTKMNQNKLLFHFYSFDLTKSNENQTFSIHFEIHPLNSNISYLLIYQFDHKPQIHSIQNWTYLCPSNSTGDQTYLHFIDNSQTSDHHSIIYGIRELTFEEMNIYCSDKKFYQNLDQPRRFLSDYEIRLYQSSCLYLDSNNIWKSDGFLVGRSTTHNQTQCFSIHLT</sequence>
<dbReference type="InterPro" id="IPR001258">
    <property type="entry name" value="NHL_repeat"/>
</dbReference>
<evidence type="ECO:0000313" key="5">
    <source>
        <dbReference type="EMBL" id="CAF1385631.1"/>
    </source>
</evidence>
<protein>
    <recommendedName>
        <fullName evidence="3">PKD/REJ-like domain-containing protein</fullName>
    </recommendedName>
</protein>
<gene>
    <name evidence="5" type="ORF">EDS130_LOCUS35183</name>
    <name evidence="4" type="ORF">XAT740_LOCUS22064</name>
</gene>
<dbReference type="Pfam" id="PF01436">
    <property type="entry name" value="NHL"/>
    <property type="match status" value="2"/>
</dbReference>
<dbReference type="SUPFAM" id="SSF63829">
    <property type="entry name" value="Calcium-dependent phosphotriesterase"/>
    <property type="match status" value="1"/>
</dbReference>
<evidence type="ECO:0000313" key="4">
    <source>
        <dbReference type="EMBL" id="CAF1171589.1"/>
    </source>
</evidence>
<dbReference type="Gene3D" id="2.120.10.30">
    <property type="entry name" value="TolB, C-terminal domain"/>
    <property type="match status" value="2"/>
</dbReference>
<dbReference type="PROSITE" id="PS51125">
    <property type="entry name" value="NHL"/>
    <property type="match status" value="3"/>
</dbReference>
<feature type="domain" description="PKD/REJ-like" evidence="3">
    <location>
        <begin position="567"/>
        <end position="963"/>
    </location>
</feature>
<evidence type="ECO:0000259" key="3">
    <source>
        <dbReference type="Pfam" id="PF02010"/>
    </source>
</evidence>
<feature type="repeat" description="NHL" evidence="2">
    <location>
        <begin position="100"/>
        <end position="139"/>
    </location>
</feature>
<dbReference type="EMBL" id="CAJNOJ010000305">
    <property type="protein sequence ID" value="CAF1385631.1"/>
    <property type="molecule type" value="Genomic_DNA"/>
</dbReference>
<dbReference type="SUPFAM" id="SSF101898">
    <property type="entry name" value="NHL repeat"/>
    <property type="match status" value="1"/>
</dbReference>
<dbReference type="CDD" id="cd05819">
    <property type="entry name" value="NHL"/>
    <property type="match status" value="1"/>
</dbReference>
<dbReference type="GO" id="GO:0008270">
    <property type="term" value="F:zinc ion binding"/>
    <property type="evidence" value="ECO:0007669"/>
    <property type="project" value="UniProtKB-KW"/>
</dbReference>
<dbReference type="Proteomes" id="UP000663852">
    <property type="component" value="Unassembled WGS sequence"/>
</dbReference>
<keyword evidence="1" id="KW-0677">Repeat</keyword>
<proteinExistence type="predicted"/>
<name>A0A814U6G5_ADIRI</name>
<dbReference type="EMBL" id="CAJNOR010001609">
    <property type="protein sequence ID" value="CAF1171589.1"/>
    <property type="molecule type" value="Genomic_DNA"/>
</dbReference>
<dbReference type="OrthoDB" id="10447295at2759"/>
<dbReference type="Gene3D" id="2.40.10.500">
    <property type="match status" value="2"/>
</dbReference>
<dbReference type="PANTHER" id="PTHR24104">
    <property type="entry name" value="E3 UBIQUITIN-PROTEIN LIGASE NHLRC1-RELATED"/>
    <property type="match status" value="1"/>
</dbReference>
<reference evidence="4" key="1">
    <citation type="submission" date="2021-02" db="EMBL/GenBank/DDBJ databases">
        <authorList>
            <person name="Nowell W R."/>
        </authorList>
    </citation>
    <scope>NUCLEOTIDE SEQUENCE</scope>
</reference>
<evidence type="ECO:0000313" key="6">
    <source>
        <dbReference type="Proteomes" id="UP000663828"/>
    </source>
</evidence>
<organism evidence="4 6">
    <name type="scientific">Adineta ricciae</name>
    <name type="common">Rotifer</name>
    <dbReference type="NCBI Taxonomy" id="249248"/>
    <lineage>
        <taxon>Eukaryota</taxon>
        <taxon>Metazoa</taxon>
        <taxon>Spiralia</taxon>
        <taxon>Gnathifera</taxon>
        <taxon>Rotifera</taxon>
        <taxon>Eurotatoria</taxon>
        <taxon>Bdelloidea</taxon>
        <taxon>Adinetida</taxon>
        <taxon>Adinetidae</taxon>
        <taxon>Adineta</taxon>
    </lineage>
</organism>